<dbReference type="Pfam" id="PF07690">
    <property type="entry name" value="MFS_1"/>
    <property type="match status" value="1"/>
</dbReference>
<keyword evidence="5 7" id="KW-1133">Transmembrane helix</keyword>
<dbReference type="RefSeq" id="WP_116609730.1">
    <property type="nucleotide sequence ID" value="NZ_QEOB01000002.1"/>
</dbReference>
<comment type="caution">
    <text evidence="8">The sequence shown here is derived from an EMBL/GenBank/DDBJ whole genome shotgun (WGS) entry which is preliminary data.</text>
</comment>
<comment type="subcellular location">
    <subcellularLocation>
        <location evidence="1">Cell membrane</location>
        <topology evidence="1">Multi-pass membrane protein</topology>
    </subcellularLocation>
</comment>
<protein>
    <submittedName>
        <fullName evidence="8">MFS transporter</fullName>
    </submittedName>
</protein>
<dbReference type="Gene3D" id="1.20.1250.20">
    <property type="entry name" value="MFS general substrate transporter like domains"/>
    <property type="match status" value="1"/>
</dbReference>
<dbReference type="SUPFAM" id="SSF103473">
    <property type="entry name" value="MFS general substrate transporter"/>
    <property type="match status" value="1"/>
</dbReference>
<feature type="transmembrane region" description="Helical" evidence="7">
    <location>
        <begin position="368"/>
        <end position="389"/>
    </location>
</feature>
<dbReference type="EMBL" id="QEOB01000002">
    <property type="protein sequence ID" value="PVX86234.1"/>
    <property type="molecule type" value="Genomic_DNA"/>
</dbReference>
<keyword evidence="4 7" id="KW-0812">Transmembrane</keyword>
<dbReference type="Proteomes" id="UP000245712">
    <property type="component" value="Unassembled WGS sequence"/>
</dbReference>
<evidence type="ECO:0000313" key="9">
    <source>
        <dbReference type="Proteomes" id="UP000245712"/>
    </source>
</evidence>
<sequence length="403" mass="42805">MRGHHRLLYLSLLLTRFADQVLLFTVPLVVFKLSGSAAWSGIAFFCEALPRFAAFPVCGALCDRVSTLKLIRWSQHWRSFVCVGGVAGYALHGSLAWLIVISAAAGVLTTQGSMAREAMLPHIFHGDSYRKSLSYTQIADQLGTVLGPLAAAGLLDISRWEYVVLAAAAIFIVSEVAFSRWTRAQTLPDSVSTQAPGGKLGLEPYRIAFAHIVAIPGLLELVCLAAGVNLVVGVTLATSAAMFTGVYAQTASSYALLQVAGSIATVVVLMFVAHVKLPARVSGAASYLLIVLGGLLTGWVSWPFVYVAGFVAVIGFDKMFSVFMRGARQRLIPAEDFGKTVGLIALLNNLTQPLAGLVVGLFATRLGAGHVILILTLGMAVIGVALIAFRGRRAAWMASIEEA</sequence>
<organism evidence="8 9">
    <name type="scientific">Paraburkholderia unamae</name>
    <dbReference type="NCBI Taxonomy" id="219649"/>
    <lineage>
        <taxon>Bacteria</taxon>
        <taxon>Pseudomonadati</taxon>
        <taxon>Pseudomonadota</taxon>
        <taxon>Betaproteobacteria</taxon>
        <taxon>Burkholderiales</taxon>
        <taxon>Burkholderiaceae</taxon>
        <taxon>Paraburkholderia</taxon>
    </lineage>
</organism>
<evidence type="ECO:0000256" key="1">
    <source>
        <dbReference type="ARBA" id="ARBA00004651"/>
    </source>
</evidence>
<accession>A0ABX5KYS7</accession>
<keyword evidence="3" id="KW-1003">Cell membrane</keyword>
<feature type="transmembrane region" description="Helical" evidence="7">
    <location>
        <begin position="287"/>
        <end position="316"/>
    </location>
</feature>
<keyword evidence="9" id="KW-1185">Reference proteome</keyword>
<name>A0ABX5KYS7_9BURK</name>
<evidence type="ECO:0000256" key="7">
    <source>
        <dbReference type="SAM" id="Phobius"/>
    </source>
</evidence>
<feature type="transmembrane region" description="Helical" evidence="7">
    <location>
        <begin position="254"/>
        <end position="275"/>
    </location>
</feature>
<reference evidence="8 9" key="1">
    <citation type="submission" date="2018-05" db="EMBL/GenBank/DDBJ databases">
        <title>Genomic Encyclopedia of Type Strains, Phase IV (KMG-V): Genome sequencing to study the core and pangenomes of soil and plant-associated prokaryotes.</title>
        <authorList>
            <person name="Whitman W."/>
        </authorList>
    </citation>
    <scope>NUCLEOTIDE SEQUENCE [LARGE SCALE GENOMIC DNA]</scope>
    <source>
        <strain evidence="8 9">SCZa-39</strain>
    </source>
</reference>
<dbReference type="InterPro" id="IPR036259">
    <property type="entry name" value="MFS_trans_sf"/>
</dbReference>
<evidence type="ECO:0000256" key="3">
    <source>
        <dbReference type="ARBA" id="ARBA00022475"/>
    </source>
</evidence>
<evidence type="ECO:0000256" key="2">
    <source>
        <dbReference type="ARBA" id="ARBA00022448"/>
    </source>
</evidence>
<keyword evidence="2" id="KW-0813">Transport</keyword>
<dbReference type="PANTHER" id="PTHR23513">
    <property type="entry name" value="INTEGRAL MEMBRANE EFFLUX PROTEIN-RELATED"/>
    <property type="match status" value="1"/>
</dbReference>
<evidence type="ECO:0000256" key="5">
    <source>
        <dbReference type="ARBA" id="ARBA00022989"/>
    </source>
</evidence>
<evidence type="ECO:0000313" key="8">
    <source>
        <dbReference type="EMBL" id="PVX86234.1"/>
    </source>
</evidence>
<feature type="transmembrane region" description="Helical" evidence="7">
    <location>
        <begin position="83"/>
        <end position="108"/>
    </location>
</feature>
<gene>
    <name evidence="8" type="ORF">C7402_10269</name>
</gene>
<dbReference type="InterPro" id="IPR011701">
    <property type="entry name" value="MFS"/>
</dbReference>
<evidence type="ECO:0000256" key="6">
    <source>
        <dbReference type="ARBA" id="ARBA00023136"/>
    </source>
</evidence>
<dbReference type="PANTHER" id="PTHR23513:SF9">
    <property type="entry name" value="ENTEROBACTIN EXPORTER ENTS"/>
    <property type="match status" value="1"/>
</dbReference>
<feature type="transmembrane region" description="Helical" evidence="7">
    <location>
        <begin position="209"/>
        <end position="242"/>
    </location>
</feature>
<evidence type="ECO:0000256" key="4">
    <source>
        <dbReference type="ARBA" id="ARBA00022692"/>
    </source>
</evidence>
<proteinExistence type="predicted"/>
<keyword evidence="6 7" id="KW-0472">Membrane</keyword>